<reference evidence="2 3" key="5">
    <citation type="journal article" date="2010" name="Appl. Environ. Microbiol.">
        <title>phrR-like gene praR of Azorhizobium caulinodans ORS571 is essential for symbiosis with Sesbania rostrata and is involved in expression of reb genes.</title>
        <authorList>
            <person name="Akiba N."/>
            <person name="Aono T."/>
            <person name="Toyazaki H."/>
            <person name="Sato S."/>
            <person name="Oyaizu H."/>
        </authorList>
    </citation>
    <scope>NUCLEOTIDE SEQUENCE [LARGE SCALE GENOMIC DNA]</scope>
    <source>
        <strain evidence="3">ATCC 43989 / DSM 5975 / JCM 20966 / LMG 6465 / NBRC 14845 / NCIMB 13405 / ORS 571</strain>
    </source>
</reference>
<keyword evidence="3" id="KW-1185">Reference proteome</keyword>
<reference evidence="2 3" key="4">
    <citation type="journal article" date="2009" name="Appl. Environ. Microbiol.">
        <title>Comparative genome-wide transcriptional profiling of Azorhizobium caulinodans ORS571 grown under free-living and symbiotic conditions.</title>
        <authorList>
            <person name="Tsukada S."/>
            <person name="Aono T."/>
            <person name="Akiba N."/>
            <person name="Lee KB."/>
            <person name="Liu CT."/>
            <person name="Toyazaki H."/>
            <person name="Oyaizu H."/>
        </authorList>
    </citation>
    <scope>NUCLEOTIDE SEQUENCE [LARGE SCALE GENOMIC DNA]</scope>
    <source>
        <strain evidence="3">ATCC 43989 / DSM 5975 / JCM 20966 / LMG 6465 / NBRC 14845 / NCIMB 13405 / ORS 571</strain>
    </source>
</reference>
<reference evidence="2 3" key="6">
    <citation type="journal article" date="2011" name="Appl. Environ. Microbiol.">
        <title>Involvement of the azorhizobial chromosome partition gene (parA) in the onset of bacteroid differentiation during Sesbania rostrata stem nodule development.</title>
        <authorList>
            <person name="Liu CT."/>
            <person name="Lee KB."/>
            <person name="Wang YS."/>
            <person name="Peng MH."/>
            <person name="Lee KT."/>
            <person name="Suzuki S."/>
            <person name="Suzuki T."/>
            <person name="Oyaizu H."/>
        </authorList>
    </citation>
    <scope>NUCLEOTIDE SEQUENCE [LARGE SCALE GENOMIC DNA]</scope>
    <source>
        <strain evidence="3">ATCC 43989 / DSM 5975 / JCM 20966 / LMG 6465 / NBRC 14845 / NCIMB 13405 / ORS 571</strain>
    </source>
</reference>
<feature type="compositionally biased region" description="Basic and acidic residues" evidence="1">
    <location>
        <begin position="75"/>
        <end position="101"/>
    </location>
</feature>
<name>A8HTI8_AZOC5</name>
<feature type="region of interest" description="Disordered" evidence="1">
    <location>
        <begin position="1"/>
        <end position="101"/>
    </location>
</feature>
<evidence type="ECO:0000256" key="1">
    <source>
        <dbReference type="SAM" id="MobiDB-lite"/>
    </source>
</evidence>
<reference evidence="3" key="2">
    <citation type="submission" date="2007-04" db="EMBL/GenBank/DDBJ databases">
        <title>Complete genome sequence of the nitrogen-fixing bacterium Azorhizobium caulinodans ORS571.</title>
        <authorList>
            <person name="Lee K.B."/>
            <person name="Backer P.D."/>
            <person name="Aono T."/>
            <person name="Liu C.T."/>
            <person name="Suzuki S."/>
            <person name="Suzuki T."/>
            <person name="Kaneko T."/>
            <person name="Yamada M."/>
            <person name="Tabata S."/>
            <person name="Kupfer D.M."/>
            <person name="Najar F.Z."/>
            <person name="Wiley G.B."/>
            <person name="Roe B."/>
            <person name="Binnewies T."/>
            <person name="Ussery D."/>
            <person name="Vereecke D."/>
            <person name="Gevers D."/>
            <person name="Holsters M."/>
            <person name="Oyaizu H."/>
        </authorList>
    </citation>
    <scope>NUCLEOTIDE SEQUENCE [LARGE SCALE GENOMIC DNA]</scope>
    <source>
        <strain evidence="3">ATCC 43989 / DSM 5975 / JCM 20966 / LMG 6465 / NBRC 14845 / NCIMB 13405 / ORS 571</strain>
    </source>
</reference>
<feature type="compositionally biased region" description="Acidic residues" evidence="1">
    <location>
        <begin position="65"/>
        <end position="74"/>
    </location>
</feature>
<protein>
    <submittedName>
        <fullName evidence="2">Uncharacterized protein</fullName>
    </submittedName>
</protein>
<gene>
    <name evidence="2" type="ordered locus">AZC_0841</name>
</gene>
<organism evidence="2 3">
    <name type="scientific">Azorhizobium caulinodans (strain ATCC 43989 / DSM 5975 / JCM 20966 / LMG 6465 / NBRC 14845 / NCIMB 13405 / ORS 571)</name>
    <dbReference type="NCBI Taxonomy" id="438753"/>
    <lineage>
        <taxon>Bacteria</taxon>
        <taxon>Pseudomonadati</taxon>
        <taxon>Pseudomonadota</taxon>
        <taxon>Alphaproteobacteria</taxon>
        <taxon>Hyphomicrobiales</taxon>
        <taxon>Xanthobacteraceae</taxon>
        <taxon>Azorhizobium</taxon>
    </lineage>
</organism>
<accession>A8HTI8</accession>
<sequence>MPSSHPSRHEDTMTEQNTGTPSAADTADLSPEDRAYFESAGALTPGDDTGAPAPEDTAAPAGLVDDADLGEDDAADGKRNDGRYVRHGAFHAERERRKATERALEETKLGYARLEERLNLLTQAFTPPPAQEQQPAAPPNADEDPLGYIKWLGEQVTAANKTATQVREQTAEVQDHQRLVSTYQQDALRFAKDTPDFRDAYSHLISSRDQELQLYGVANPQERARIIQQEEAQLVRNAVQAGKSPAEVVYGLAKTRGYAMKAPPAQEQPNAADEVSRLAAVAAASKSLSNAGGRAGGELNAKALAEMSDAEFQAIYEKVQGDPAKMRQLFGG</sequence>
<dbReference type="KEGG" id="azc:AZC_0841"/>
<evidence type="ECO:0000313" key="3">
    <source>
        <dbReference type="Proteomes" id="UP000000270"/>
    </source>
</evidence>
<evidence type="ECO:0000313" key="2">
    <source>
        <dbReference type="EMBL" id="BAF86839.1"/>
    </source>
</evidence>
<dbReference type="HOGENOM" id="CLU_865666_0_0_5"/>
<reference evidence="2 3" key="3">
    <citation type="journal article" date="2008" name="BMC Genomics">
        <title>The genome of the versatile nitrogen fixer Azorhizobium caulinodans ORS571.</title>
        <authorList>
            <person name="Lee KB."/>
            <person name="Backer P.D."/>
            <person name="Aono T."/>
            <person name="Liu CT."/>
            <person name="Suzuki S."/>
            <person name="Suzuki T."/>
            <person name="Kaneko T."/>
            <person name="Yamada M."/>
            <person name="Tabata S."/>
            <person name="Kupfer D.M."/>
            <person name="Najar F.Z."/>
            <person name="Wiley G.B."/>
            <person name="Roe B."/>
            <person name="Binnewies T.T."/>
            <person name="Ussery D.W."/>
            <person name="D'Haeze W."/>
            <person name="Herder J.D."/>
            <person name="Gevers D."/>
            <person name="Vereecke D."/>
            <person name="Holsters M."/>
            <person name="Oyaizu H."/>
        </authorList>
    </citation>
    <scope>NUCLEOTIDE SEQUENCE [LARGE SCALE GENOMIC DNA]</scope>
    <source>
        <strain evidence="3">ATCC 43989 / DSM 5975 / JCM 20966 / LMG 6465 / NBRC 14845 / NCIMB 13405 / ORS 571</strain>
    </source>
</reference>
<proteinExistence type="predicted"/>
<dbReference type="EMBL" id="AP009384">
    <property type="protein sequence ID" value="BAF86839.1"/>
    <property type="molecule type" value="Genomic_DNA"/>
</dbReference>
<dbReference type="AlphaFoldDB" id="A8HTI8"/>
<reference evidence="2 3" key="1">
    <citation type="journal article" date="2007" name="Appl. Environ. Microbiol.">
        <title>Rhizobial factors required for stem nodule maturation and maintenance in Sesbania rostrata-Azorhizobium caulinodans ORS571 symbiosis.</title>
        <authorList>
            <person name="Suzuki S."/>
            <person name="Aono T."/>
            <person name="Lee KB."/>
            <person name="Suzuki T."/>
            <person name="Liu CT."/>
            <person name="Miwa H."/>
            <person name="Wakao S."/>
            <person name="Iki T."/>
            <person name="Oyaizu H."/>
        </authorList>
    </citation>
    <scope>NUCLEOTIDE SEQUENCE [LARGE SCALE GENOMIC DNA]</scope>
    <source>
        <strain evidence="3">ATCC 43989 / DSM 5975 / JCM 20966 / LMG 6465 / NBRC 14845 / NCIMB 13405 / ORS 571</strain>
    </source>
</reference>
<dbReference type="STRING" id="438753.AZC_0841"/>
<feature type="compositionally biased region" description="Polar residues" evidence="1">
    <location>
        <begin position="14"/>
        <end position="23"/>
    </location>
</feature>
<dbReference type="Proteomes" id="UP000000270">
    <property type="component" value="Chromosome"/>
</dbReference>
<dbReference type="eggNOG" id="ENOG5033FW0">
    <property type="taxonomic scope" value="Bacteria"/>
</dbReference>